<feature type="compositionally biased region" description="Basic and acidic residues" evidence="1">
    <location>
        <begin position="1"/>
        <end position="25"/>
    </location>
</feature>
<evidence type="ECO:0000256" key="2">
    <source>
        <dbReference type="SAM" id="Phobius"/>
    </source>
</evidence>
<reference evidence="3 4" key="1">
    <citation type="submission" date="2018-02" db="EMBL/GenBank/DDBJ databases">
        <title>Draft genome of wild Prunus yedoensis var. nudiflora.</title>
        <authorList>
            <person name="Baek S."/>
            <person name="Kim J.-H."/>
            <person name="Choi K."/>
            <person name="Kim G.-B."/>
            <person name="Cho A."/>
            <person name="Jang H."/>
            <person name="Shin C.-H."/>
            <person name="Yu H.-J."/>
            <person name="Mun J.-H."/>
        </authorList>
    </citation>
    <scope>NUCLEOTIDE SEQUENCE [LARGE SCALE GENOMIC DNA]</scope>
    <source>
        <strain evidence="4">cv. Jeju island</strain>
        <tissue evidence="3">Leaf</tissue>
    </source>
</reference>
<dbReference type="Proteomes" id="UP000250321">
    <property type="component" value="Unassembled WGS sequence"/>
</dbReference>
<organism evidence="3 4">
    <name type="scientific">Prunus yedoensis var. nudiflora</name>
    <dbReference type="NCBI Taxonomy" id="2094558"/>
    <lineage>
        <taxon>Eukaryota</taxon>
        <taxon>Viridiplantae</taxon>
        <taxon>Streptophyta</taxon>
        <taxon>Embryophyta</taxon>
        <taxon>Tracheophyta</taxon>
        <taxon>Spermatophyta</taxon>
        <taxon>Magnoliopsida</taxon>
        <taxon>eudicotyledons</taxon>
        <taxon>Gunneridae</taxon>
        <taxon>Pentapetalae</taxon>
        <taxon>rosids</taxon>
        <taxon>fabids</taxon>
        <taxon>Rosales</taxon>
        <taxon>Rosaceae</taxon>
        <taxon>Amygdaloideae</taxon>
        <taxon>Amygdaleae</taxon>
        <taxon>Prunus</taxon>
    </lineage>
</organism>
<evidence type="ECO:0000256" key="1">
    <source>
        <dbReference type="SAM" id="MobiDB-lite"/>
    </source>
</evidence>
<gene>
    <name evidence="3" type="ORF">Pyn_40080</name>
</gene>
<protein>
    <submittedName>
        <fullName evidence="3">Uncharacterized protein</fullName>
    </submittedName>
</protein>
<accession>A0A314U736</accession>
<evidence type="ECO:0000313" key="3">
    <source>
        <dbReference type="EMBL" id="PQM33081.1"/>
    </source>
</evidence>
<feature type="transmembrane region" description="Helical" evidence="2">
    <location>
        <begin position="76"/>
        <end position="94"/>
    </location>
</feature>
<keyword evidence="4" id="KW-1185">Reference proteome</keyword>
<evidence type="ECO:0000313" key="4">
    <source>
        <dbReference type="Proteomes" id="UP000250321"/>
    </source>
</evidence>
<sequence length="97" mass="11323">MMWEERRRTKGCKEEQHEEEKKSQDEATIAGDWSPWLGYMSSLGKRSVVFGRELGMICCSKATGRRVWMTGSRVKSATRCLMFLACLTWFSYYFGVF</sequence>
<dbReference type="EMBL" id="PJQY01003971">
    <property type="protein sequence ID" value="PQM33081.1"/>
    <property type="molecule type" value="Genomic_DNA"/>
</dbReference>
<keyword evidence="2" id="KW-0812">Transmembrane</keyword>
<keyword evidence="2" id="KW-0472">Membrane</keyword>
<proteinExistence type="predicted"/>
<feature type="region of interest" description="Disordered" evidence="1">
    <location>
        <begin position="1"/>
        <end position="27"/>
    </location>
</feature>
<comment type="caution">
    <text evidence="3">The sequence shown here is derived from an EMBL/GenBank/DDBJ whole genome shotgun (WGS) entry which is preliminary data.</text>
</comment>
<dbReference type="AlphaFoldDB" id="A0A314U736"/>
<name>A0A314U736_PRUYE</name>
<keyword evidence="2" id="KW-1133">Transmembrane helix</keyword>